<gene>
    <name evidence="1" type="ORF">AVW16_02235</name>
</gene>
<protein>
    <recommendedName>
        <fullName evidence="3">DUF3135 domain-containing protein</fullName>
    </recommendedName>
</protein>
<evidence type="ECO:0000313" key="2">
    <source>
        <dbReference type="Proteomes" id="UP000076625"/>
    </source>
</evidence>
<name>A0A161TLS6_9NEIS</name>
<dbReference type="STRING" id="1452487.AVW16_02235"/>
<reference evidence="2" key="1">
    <citation type="submission" date="2016-01" db="EMBL/GenBank/DDBJ databases">
        <title>Draft genome of Chromobacterium sp. F49.</title>
        <authorList>
            <person name="Hong K.W."/>
        </authorList>
    </citation>
    <scope>NUCLEOTIDE SEQUENCE [LARGE SCALE GENOMIC DNA]</scope>
    <source>
        <strain evidence="2">CN10</strain>
    </source>
</reference>
<organism evidence="1 2">
    <name type="scientific">Crenobacter luteus</name>
    <dbReference type="NCBI Taxonomy" id="1452487"/>
    <lineage>
        <taxon>Bacteria</taxon>
        <taxon>Pseudomonadati</taxon>
        <taxon>Pseudomonadota</taxon>
        <taxon>Betaproteobacteria</taxon>
        <taxon>Neisseriales</taxon>
        <taxon>Neisseriaceae</taxon>
        <taxon>Crenobacter</taxon>
    </lineage>
</organism>
<dbReference type="OrthoDB" id="8777543at2"/>
<dbReference type="InterPro" id="IPR021482">
    <property type="entry name" value="DUF3135"/>
</dbReference>
<accession>A0A161TLS6</accession>
<sequence>MPDHPVPILPDFDTLAELYRRDPGAFEALRRRLLRAEVDAAPPEHRPRLEQTLSLIELTRQSAKNPMHAMVLANRLMWTAFWRLHRVLNEGSPLTRHEQTHSARVLPFAPRALKAR</sequence>
<dbReference type="AlphaFoldDB" id="A0A161TLS6"/>
<keyword evidence="2" id="KW-1185">Reference proteome</keyword>
<dbReference type="RefSeq" id="WP_066614279.1">
    <property type="nucleotide sequence ID" value="NZ_LQQU01000058.1"/>
</dbReference>
<proteinExistence type="predicted"/>
<dbReference type="Pfam" id="PF11333">
    <property type="entry name" value="DUF3135"/>
    <property type="match status" value="1"/>
</dbReference>
<dbReference type="EMBL" id="LQQU01000058">
    <property type="protein sequence ID" value="KZE25865.1"/>
    <property type="molecule type" value="Genomic_DNA"/>
</dbReference>
<evidence type="ECO:0008006" key="3">
    <source>
        <dbReference type="Google" id="ProtNLM"/>
    </source>
</evidence>
<dbReference type="Proteomes" id="UP000076625">
    <property type="component" value="Unassembled WGS sequence"/>
</dbReference>
<comment type="caution">
    <text evidence="1">The sequence shown here is derived from an EMBL/GenBank/DDBJ whole genome shotgun (WGS) entry which is preliminary data.</text>
</comment>
<evidence type="ECO:0000313" key="1">
    <source>
        <dbReference type="EMBL" id="KZE25865.1"/>
    </source>
</evidence>